<dbReference type="GO" id="GO:0000922">
    <property type="term" value="C:spindle pole"/>
    <property type="evidence" value="ECO:0007669"/>
    <property type="project" value="UniProtKB-SubCell"/>
</dbReference>
<sequence length="414" mass="46104">MSVLTGRQQEELRLAILDYLRLNGFDEAFHAFQKEAGVNDYNGDGKQRYSGLLEKKWTSVIRLQKKIMEQETKIAQLEEEVSHAPVRRSADSVDWIPRPPHKHALTGHRSPITKIAFHPVFSVLASASEDATIKIWDYETGEFERTLKGHTKAVQDVGWDGKGNLLVSCSSDLTIKLWDTQTDYQCVKTLYGHDHSVSSVAFLSTGDFIISASRDKTIKIWEVASGYCTRTIIGHLDWVRGAISSEDGRLLASCSNDQTIRIWDFGSGECKSELRGHEHVVECIAFAPTTAFPNIRELAGFQSKGKDPGVPGQYLASGSRDKTLRLWDVSTGQCLFTLTGHDNWIRGVVFHPNGKYLLSGSDDKTLKVWDLKSGRCIKTLDAHSHFVTCIDFAKASPVVATGSVDQSIKVWICS</sequence>
<keyword evidence="6" id="KW-0677">Repeat</keyword>
<dbReference type="GO" id="GO:0051012">
    <property type="term" value="P:microtubule sliding"/>
    <property type="evidence" value="ECO:0007669"/>
    <property type="project" value="UniProtKB-UniRule"/>
</dbReference>
<accession>A0A0L0H727</accession>
<organism evidence="14 15">
    <name type="scientific">Spizellomyces punctatus (strain DAOM BR117)</name>
    <dbReference type="NCBI Taxonomy" id="645134"/>
    <lineage>
        <taxon>Eukaryota</taxon>
        <taxon>Fungi</taxon>
        <taxon>Fungi incertae sedis</taxon>
        <taxon>Chytridiomycota</taxon>
        <taxon>Chytridiomycota incertae sedis</taxon>
        <taxon>Chytridiomycetes</taxon>
        <taxon>Spizellomycetales</taxon>
        <taxon>Spizellomycetaceae</taxon>
        <taxon>Spizellomyces</taxon>
    </lineage>
</organism>
<feature type="repeat" description="WD" evidence="12">
    <location>
        <begin position="147"/>
        <end position="182"/>
    </location>
</feature>
<dbReference type="SUPFAM" id="SSF50978">
    <property type="entry name" value="WD40 repeat-like"/>
    <property type="match status" value="1"/>
</dbReference>
<keyword evidence="2 11" id="KW-0963">Cytoplasm</keyword>
<keyword evidence="7 11" id="KW-0498">Mitosis</keyword>
<dbReference type="CDD" id="cd00200">
    <property type="entry name" value="WD40"/>
    <property type="match status" value="1"/>
</dbReference>
<dbReference type="eggNOG" id="KOG0295">
    <property type="taxonomic scope" value="Eukaryota"/>
</dbReference>
<dbReference type="AlphaFoldDB" id="A0A0L0H727"/>
<dbReference type="OMA" id="WHVATKE"/>
<dbReference type="FunFam" id="2.130.10.10:FF:000342">
    <property type="entry name" value="Nuclear distribution protein PAC1"/>
    <property type="match status" value="1"/>
</dbReference>
<dbReference type="GO" id="GO:1990234">
    <property type="term" value="C:transferase complex"/>
    <property type="evidence" value="ECO:0007669"/>
    <property type="project" value="UniProtKB-ARBA"/>
</dbReference>
<dbReference type="GO" id="GO:0005874">
    <property type="term" value="C:microtubule"/>
    <property type="evidence" value="ECO:0007669"/>
    <property type="project" value="UniProtKB-KW"/>
</dbReference>
<dbReference type="InterPro" id="IPR017252">
    <property type="entry name" value="Dynein_regulator_LIS1"/>
</dbReference>
<feature type="repeat" description="WD" evidence="12">
    <location>
        <begin position="312"/>
        <end position="337"/>
    </location>
</feature>
<evidence type="ECO:0000313" key="14">
    <source>
        <dbReference type="EMBL" id="KNC97325.1"/>
    </source>
</evidence>
<dbReference type="InterPro" id="IPR056795">
    <property type="entry name" value="PAC1-like_LisH-like_dom"/>
</dbReference>
<dbReference type="Pfam" id="PF24951">
    <property type="entry name" value="LisH_PAC1"/>
    <property type="match status" value="1"/>
</dbReference>
<dbReference type="InterPro" id="IPR015943">
    <property type="entry name" value="WD40/YVTN_repeat-like_dom_sf"/>
</dbReference>
<dbReference type="GO" id="GO:0070840">
    <property type="term" value="F:dynein complex binding"/>
    <property type="evidence" value="ECO:0007669"/>
    <property type="project" value="UniProtKB-UniRule"/>
</dbReference>
<dbReference type="HAMAP" id="MF_03141">
    <property type="entry name" value="lis1"/>
    <property type="match status" value="1"/>
</dbReference>
<comment type="subunit">
    <text evidence="11">Self-associates. Interacts with NDL1 and dynein.</text>
</comment>
<dbReference type="GO" id="GO:0005875">
    <property type="term" value="C:microtubule associated complex"/>
    <property type="evidence" value="ECO:0007669"/>
    <property type="project" value="UniProtKB-UniRule"/>
</dbReference>
<feature type="repeat" description="WD" evidence="12">
    <location>
        <begin position="232"/>
        <end position="273"/>
    </location>
</feature>
<dbReference type="InParanoid" id="A0A0L0H727"/>
<dbReference type="InterPro" id="IPR037190">
    <property type="entry name" value="LIS1_N"/>
</dbReference>
<dbReference type="InterPro" id="IPR001680">
    <property type="entry name" value="WD40_rpt"/>
</dbReference>
<keyword evidence="9 11" id="KW-0206">Cytoskeleton</keyword>
<dbReference type="PROSITE" id="PS00678">
    <property type="entry name" value="WD_REPEATS_1"/>
    <property type="match status" value="5"/>
</dbReference>
<dbReference type="STRING" id="645134.A0A0L0H727"/>
<feature type="repeat" description="WD" evidence="12">
    <location>
        <begin position="105"/>
        <end position="146"/>
    </location>
</feature>
<dbReference type="InterPro" id="IPR020472">
    <property type="entry name" value="WD40_PAC1"/>
</dbReference>
<dbReference type="GO" id="GO:0005737">
    <property type="term" value="C:cytoplasm"/>
    <property type="evidence" value="ECO:0007669"/>
    <property type="project" value="UniProtKB-UniRule"/>
</dbReference>
<evidence type="ECO:0000256" key="8">
    <source>
        <dbReference type="ARBA" id="ARBA00023054"/>
    </source>
</evidence>
<keyword evidence="15" id="KW-1185">Reference proteome</keyword>
<dbReference type="GO" id="GO:0051301">
    <property type="term" value="P:cell division"/>
    <property type="evidence" value="ECO:0007669"/>
    <property type="project" value="UniProtKB-KW"/>
</dbReference>
<protein>
    <recommendedName>
        <fullName evidence="11">Nuclear distribution protein PAC1</fullName>
    </recommendedName>
    <alternativeName>
        <fullName evidence="11">Lissencephaly-1 homolog</fullName>
        <shortName evidence="11">LIS-1</shortName>
    </alternativeName>
    <alternativeName>
        <fullName evidence="11">nudF homolog</fullName>
    </alternativeName>
</protein>
<keyword evidence="5 11" id="KW-0493">Microtubule</keyword>
<dbReference type="SUPFAM" id="SSF109925">
    <property type="entry name" value="Lissencephaly-1 protein (Lis-1, PAF-AH alpha) N-terminal domain"/>
    <property type="match status" value="1"/>
</dbReference>
<dbReference type="EMBL" id="KQ257464">
    <property type="protein sequence ID" value="KNC97325.1"/>
    <property type="molecule type" value="Genomic_DNA"/>
</dbReference>
<dbReference type="Pfam" id="PF00400">
    <property type="entry name" value="WD40"/>
    <property type="match status" value="7"/>
</dbReference>
<evidence type="ECO:0000256" key="6">
    <source>
        <dbReference type="ARBA" id="ARBA00022737"/>
    </source>
</evidence>
<feature type="repeat" description="WD" evidence="12">
    <location>
        <begin position="338"/>
        <end position="379"/>
    </location>
</feature>
<evidence type="ECO:0000313" key="15">
    <source>
        <dbReference type="Proteomes" id="UP000053201"/>
    </source>
</evidence>
<dbReference type="Gene3D" id="1.20.960.30">
    <property type="match status" value="1"/>
</dbReference>
<feature type="domain" description="PAC1-like LisH-like dimerisation" evidence="13">
    <location>
        <begin position="7"/>
        <end position="40"/>
    </location>
</feature>
<name>A0A0L0H727_SPIPD</name>
<dbReference type="GeneID" id="27690481"/>
<dbReference type="PROSITE" id="PS50082">
    <property type="entry name" value="WD_REPEATS_2"/>
    <property type="match status" value="7"/>
</dbReference>
<keyword evidence="1 11" id="KW-0813">Transport</keyword>
<dbReference type="SMART" id="SM00667">
    <property type="entry name" value="LisH"/>
    <property type="match status" value="1"/>
</dbReference>
<keyword evidence="3 12" id="KW-0853">WD repeat</keyword>
<gene>
    <name evidence="11" type="primary">PAC1</name>
    <name evidence="11" type="synonym">LIS1</name>
    <name evidence="14" type="ORF">SPPG_07255</name>
</gene>
<evidence type="ECO:0000256" key="10">
    <source>
        <dbReference type="ARBA" id="ARBA00023306"/>
    </source>
</evidence>
<dbReference type="InterPro" id="IPR036322">
    <property type="entry name" value="WD40_repeat_dom_sf"/>
</dbReference>
<comment type="subcellular location">
    <subcellularLocation>
        <location evidence="11">Cytoplasm</location>
        <location evidence="11">Cytoskeleton</location>
    </subcellularLocation>
    <subcellularLocation>
        <location evidence="11">Cytoplasm</location>
        <location evidence="11">Cytoskeleton</location>
        <location evidence="11">Spindle pole</location>
    </subcellularLocation>
    <text evidence="11">Localizes to the plus ends of microtubules at the hyphal tip and the mitotic spindle poles.</text>
</comment>
<feature type="repeat" description="WD" evidence="12">
    <location>
        <begin position="190"/>
        <end position="231"/>
    </location>
</feature>
<dbReference type="GO" id="GO:0000132">
    <property type="term" value="P:establishment of mitotic spindle orientation"/>
    <property type="evidence" value="ECO:0007669"/>
    <property type="project" value="UniProtKB-UniRule"/>
</dbReference>
<dbReference type="Gene3D" id="2.130.10.10">
    <property type="entry name" value="YVTN repeat-like/Quinoprotein amine dehydrogenase"/>
    <property type="match status" value="1"/>
</dbReference>
<evidence type="ECO:0000256" key="1">
    <source>
        <dbReference type="ARBA" id="ARBA00022448"/>
    </source>
</evidence>
<keyword evidence="8 11" id="KW-0175">Coiled coil</keyword>
<evidence type="ECO:0000256" key="12">
    <source>
        <dbReference type="PROSITE-ProRule" id="PRU00221"/>
    </source>
</evidence>
<dbReference type="VEuPathDB" id="FungiDB:SPPG_07255"/>
<reference evidence="14 15" key="1">
    <citation type="submission" date="2009-08" db="EMBL/GenBank/DDBJ databases">
        <title>The Genome Sequence of Spizellomyces punctatus strain DAOM BR117.</title>
        <authorList>
            <consortium name="The Broad Institute Genome Sequencing Platform"/>
            <person name="Russ C."/>
            <person name="Cuomo C."/>
            <person name="Shea T."/>
            <person name="Young S.K."/>
            <person name="Zeng Q."/>
            <person name="Koehrsen M."/>
            <person name="Haas B."/>
            <person name="Borodovsky M."/>
            <person name="Guigo R."/>
            <person name="Alvarado L."/>
            <person name="Berlin A."/>
            <person name="Bochicchio J."/>
            <person name="Borenstein D."/>
            <person name="Chapman S."/>
            <person name="Chen Z."/>
            <person name="Engels R."/>
            <person name="Freedman E."/>
            <person name="Gellesch M."/>
            <person name="Goldberg J."/>
            <person name="Griggs A."/>
            <person name="Gujja S."/>
            <person name="Heiman D."/>
            <person name="Hepburn T."/>
            <person name="Howarth C."/>
            <person name="Jen D."/>
            <person name="Larson L."/>
            <person name="Lewis B."/>
            <person name="Mehta T."/>
            <person name="Park D."/>
            <person name="Pearson M."/>
            <person name="Roberts A."/>
            <person name="Saif S."/>
            <person name="Shenoy N."/>
            <person name="Sisk P."/>
            <person name="Stolte C."/>
            <person name="Sykes S."/>
            <person name="Thomson T."/>
            <person name="Walk T."/>
            <person name="White J."/>
            <person name="Yandava C."/>
            <person name="Burger G."/>
            <person name="Gray M.W."/>
            <person name="Holland P.W.H."/>
            <person name="King N."/>
            <person name="Lang F.B.F."/>
            <person name="Roger A.J."/>
            <person name="Ruiz-Trillo I."/>
            <person name="Lander E."/>
            <person name="Nusbaum C."/>
        </authorList>
    </citation>
    <scope>NUCLEOTIDE SEQUENCE [LARGE SCALE GENOMIC DNA]</scope>
    <source>
        <strain evidence="14 15">DAOM BR117</strain>
    </source>
</reference>
<dbReference type="SMART" id="SM00320">
    <property type="entry name" value="WD40"/>
    <property type="match status" value="7"/>
</dbReference>
<dbReference type="GO" id="GO:0023052">
    <property type="term" value="P:signaling"/>
    <property type="evidence" value="ECO:0007669"/>
    <property type="project" value="UniProtKB-ARBA"/>
</dbReference>
<dbReference type="GO" id="GO:0007154">
    <property type="term" value="P:cell communication"/>
    <property type="evidence" value="ECO:0007669"/>
    <property type="project" value="UniProtKB-ARBA"/>
</dbReference>
<dbReference type="PROSITE" id="PS50294">
    <property type="entry name" value="WD_REPEATS_REGION"/>
    <property type="match status" value="6"/>
</dbReference>
<evidence type="ECO:0000256" key="11">
    <source>
        <dbReference type="HAMAP-Rule" id="MF_03141"/>
    </source>
</evidence>
<comment type="domain">
    <text evidence="11">Dimerization mediated by the LisH domain may be required to activate dynein.</text>
</comment>
<dbReference type="InterPro" id="IPR019775">
    <property type="entry name" value="WD40_repeat_CS"/>
</dbReference>
<feature type="repeat" description="WD" evidence="12">
    <location>
        <begin position="380"/>
        <end position="414"/>
    </location>
</feature>
<evidence type="ECO:0000256" key="3">
    <source>
        <dbReference type="ARBA" id="ARBA00022574"/>
    </source>
</evidence>
<dbReference type="PIRSF" id="PIRSF037647">
    <property type="entry name" value="Dynein_regulator_Lis1"/>
    <property type="match status" value="1"/>
</dbReference>
<proteinExistence type="inferred from homology"/>
<dbReference type="FunFam" id="1.20.960.30:FF:000002">
    <property type="entry name" value="Platelet-activating factor acetylhydrolase ib"/>
    <property type="match status" value="1"/>
</dbReference>
<dbReference type="OrthoDB" id="10264588at2759"/>
<dbReference type="PANTHER" id="PTHR22847">
    <property type="entry name" value="WD40 REPEAT PROTEIN"/>
    <property type="match status" value="1"/>
</dbReference>
<evidence type="ECO:0000256" key="7">
    <source>
        <dbReference type="ARBA" id="ARBA00022776"/>
    </source>
</evidence>
<evidence type="ECO:0000256" key="5">
    <source>
        <dbReference type="ARBA" id="ARBA00022701"/>
    </source>
</evidence>
<dbReference type="PROSITE" id="PS50896">
    <property type="entry name" value="LISH"/>
    <property type="match status" value="1"/>
</dbReference>
<dbReference type="Proteomes" id="UP000053201">
    <property type="component" value="Unassembled WGS sequence"/>
</dbReference>
<evidence type="ECO:0000256" key="2">
    <source>
        <dbReference type="ARBA" id="ARBA00022490"/>
    </source>
</evidence>
<evidence type="ECO:0000256" key="4">
    <source>
        <dbReference type="ARBA" id="ARBA00022618"/>
    </source>
</evidence>
<dbReference type="PANTHER" id="PTHR22847:SF637">
    <property type="entry name" value="WD REPEAT DOMAIN 5B"/>
    <property type="match status" value="1"/>
</dbReference>
<comment type="similarity">
    <text evidence="11">Belongs to the WD repeat LIS1/nudF family.</text>
</comment>
<dbReference type="RefSeq" id="XP_016605365.1">
    <property type="nucleotide sequence ID" value="XM_016755417.1"/>
</dbReference>
<evidence type="ECO:0000256" key="9">
    <source>
        <dbReference type="ARBA" id="ARBA00023212"/>
    </source>
</evidence>
<evidence type="ECO:0000259" key="13">
    <source>
        <dbReference type="Pfam" id="PF24951"/>
    </source>
</evidence>
<keyword evidence="10 11" id="KW-0131">Cell cycle</keyword>
<comment type="function">
    <text evidence="11">Positively regulates the activity of the minus-end directed microtubule motor protein dynein. May enhance dynein-mediated microtubule sliding by targeting dynein to the microtubule plus end. Required for nuclear migration during vegetative growth as well as development. Required for retrograde early endosome (EE) transport from the hyphal tip. Required for localization of dynein to the mitotic spindle poles. Recruits additional proteins to the dynein complex at SPBs.</text>
</comment>
<keyword evidence="4 11" id="KW-0132">Cell division</keyword>
<dbReference type="InterPro" id="IPR006594">
    <property type="entry name" value="LisH"/>
</dbReference>
<dbReference type="PRINTS" id="PR00320">
    <property type="entry name" value="GPROTEINBRPT"/>
</dbReference>